<dbReference type="PIRSF" id="PIRSF006661">
    <property type="entry name" value="PP-lp_UCP006661"/>
    <property type="match status" value="1"/>
</dbReference>
<evidence type="ECO:0000259" key="2">
    <source>
        <dbReference type="Pfam" id="PF00733"/>
    </source>
</evidence>
<dbReference type="InterPro" id="IPR014729">
    <property type="entry name" value="Rossmann-like_a/b/a_fold"/>
</dbReference>
<proteinExistence type="predicted"/>
<protein>
    <recommendedName>
        <fullName evidence="2">Asparagine synthetase domain-containing protein</fullName>
    </recommendedName>
</protein>
<accession>A0A0N8GNT8</accession>
<dbReference type="STRING" id="1134406.ADN00_03765"/>
<dbReference type="GO" id="GO:0006529">
    <property type="term" value="P:asparagine biosynthetic process"/>
    <property type="evidence" value="ECO:0007669"/>
    <property type="project" value="InterPro"/>
</dbReference>
<comment type="caution">
    <text evidence="3">The sequence shown here is derived from an EMBL/GenBank/DDBJ whole genome shotgun (WGS) entry which is preliminary data.</text>
</comment>
<dbReference type="PANTHER" id="PTHR43169">
    <property type="entry name" value="EXSB FAMILY PROTEIN"/>
    <property type="match status" value="1"/>
</dbReference>
<organism evidence="3 4">
    <name type="scientific">Ornatilinea apprima</name>
    <dbReference type="NCBI Taxonomy" id="1134406"/>
    <lineage>
        <taxon>Bacteria</taxon>
        <taxon>Bacillati</taxon>
        <taxon>Chloroflexota</taxon>
        <taxon>Anaerolineae</taxon>
        <taxon>Anaerolineales</taxon>
        <taxon>Anaerolineaceae</taxon>
        <taxon>Ornatilinea</taxon>
    </lineage>
</organism>
<dbReference type="RefSeq" id="WP_075061628.1">
    <property type="nucleotide sequence ID" value="NZ_LGCL01000015.1"/>
</dbReference>
<evidence type="ECO:0000256" key="1">
    <source>
        <dbReference type="PIRSR" id="PIRSR006661-1"/>
    </source>
</evidence>
<dbReference type="InterPro" id="IPR052188">
    <property type="entry name" value="Ni-pincer_cofactor_biosynth"/>
</dbReference>
<feature type="active site" description="Nucleophile and sulfur donor" evidence="1">
    <location>
        <position position="177"/>
    </location>
</feature>
<dbReference type="GO" id="GO:0004066">
    <property type="term" value="F:asparagine synthase (glutamine-hydrolyzing) activity"/>
    <property type="evidence" value="ECO:0007669"/>
    <property type="project" value="InterPro"/>
</dbReference>
<dbReference type="OrthoDB" id="9776919at2"/>
<dbReference type="PANTHER" id="PTHR43169:SF2">
    <property type="entry name" value="NAD_GMP SYNTHASE DOMAIN-CONTAINING PROTEIN"/>
    <property type="match status" value="1"/>
</dbReference>
<sequence>MDEALRAKWDALQRWLGGFARPLVAFSGGVDSALLAFAARQAHGDQMLAVTVKSPLHTSQEIQRATAFAVAYGIPQRLIELNEMEREDFTHNAADRCYQCKALRFTEIVKLAASEGFDVVLEGSNADDAFDYRPGARAAKELDVRSPLAELNFTKAEIRAAAQTFNLPVWNLPSSPCLATRFAYGFPITPEGLIRVEKAESFLRELGLDNLRARVLNQQSLKIETAPDQFLTVLQKREQILAYFDSLGFANVSLDLKGYRRGSMNEDFDDQNCLP</sequence>
<dbReference type="InterPro" id="IPR005232">
    <property type="entry name" value="LarE"/>
</dbReference>
<dbReference type="NCBIfam" id="TIGR00268">
    <property type="entry name" value="ATP-dependent sacrificial sulfur transferase LarE"/>
    <property type="match status" value="1"/>
</dbReference>
<dbReference type="Gene3D" id="3.40.50.620">
    <property type="entry name" value="HUPs"/>
    <property type="match status" value="1"/>
</dbReference>
<evidence type="ECO:0000313" key="4">
    <source>
        <dbReference type="Proteomes" id="UP000050417"/>
    </source>
</evidence>
<dbReference type="InterPro" id="IPR001962">
    <property type="entry name" value="Asn_synthase"/>
</dbReference>
<gene>
    <name evidence="3" type="ORF">ADN00_03765</name>
</gene>
<feature type="domain" description="Asparagine synthetase" evidence="2">
    <location>
        <begin position="24"/>
        <end position="131"/>
    </location>
</feature>
<keyword evidence="4" id="KW-1185">Reference proteome</keyword>
<dbReference type="SUPFAM" id="SSF52402">
    <property type="entry name" value="Adenine nucleotide alpha hydrolases-like"/>
    <property type="match status" value="1"/>
</dbReference>
<dbReference type="PATRIC" id="fig|1134406.4.peg.106"/>
<reference evidence="3 4" key="1">
    <citation type="submission" date="2015-07" db="EMBL/GenBank/DDBJ databases">
        <title>Genome sequence of Ornatilinea apprima DSM 23815.</title>
        <authorList>
            <person name="Hemp J."/>
            <person name="Ward L.M."/>
            <person name="Pace L.A."/>
            <person name="Fischer W.W."/>
        </authorList>
    </citation>
    <scope>NUCLEOTIDE SEQUENCE [LARGE SCALE GENOMIC DNA]</scope>
    <source>
        <strain evidence="3 4">P3M-1</strain>
    </source>
</reference>
<dbReference type="EMBL" id="LGCL01000015">
    <property type="protein sequence ID" value="KPL79018.1"/>
    <property type="molecule type" value="Genomic_DNA"/>
</dbReference>
<dbReference type="GO" id="GO:0016783">
    <property type="term" value="F:sulfurtransferase activity"/>
    <property type="evidence" value="ECO:0007669"/>
    <property type="project" value="InterPro"/>
</dbReference>
<evidence type="ECO:0000313" key="3">
    <source>
        <dbReference type="EMBL" id="KPL79018.1"/>
    </source>
</evidence>
<dbReference type="AlphaFoldDB" id="A0A0N8GNT8"/>
<dbReference type="CDD" id="cd01990">
    <property type="entry name" value="LarE-like"/>
    <property type="match status" value="1"/>
</dbReference>
<dbReference type="Proteomes" id="UP000050417">
    <property type="component" value="Unassembled WGS sequence"/>
</dbReference>
<name>A0A0N8GNT8_9CHLR</name>
<dbReference type="Pfam" id="PF00733">
    <property type="entry name" value="Asn_synthase"/>
    <property type="match status" value="1"/>
</dbReference>